<proteinExistence type="predicted"/>
<sequence length="110" mass="12463">MKSAYYVILLLLLTLPAPLTSAQEVNENTFLTDQDYPYQMLVRVTDKVEVHYTENGSDSINCSTRILRGDKEIITDAVEAHRAQFVKDAMRACLPRNQAKLALKQVFSTL</sequence>
<dbReference type="AlphaFoldDB" id="A0A0U3AKN5"/>
<evidence type="ECO:0000313" key="3">
    <source>
        <dbReference type="Proteomes" id="UP000068447"/>
    </source>
</evidence>
<reference evidence="2 3" key="1">
    <citation type="submission" date="2015-12" db="EMBL/GenBank/DDBJ databases">
        <title>Complete genome of Lacimicrobium alkaliphilum KCTC 32984.</title>
        <authorList>
            <person name="Kim S.-G."/>
            <person name="Lee Y.-J."/>
        </authorList>
    </citation>
    <scope>NUCLEOTIDE SEQUENCE [LARGE SCALE GENOMIC DNA]</scope>
    <source>
        <strain evidence="2 3">YelD216</strain>
    </source>
</reference>
<dbReference type="OrthoDB" id="6228295at2"/>
<organism evidence="2 3">
    <name type="scientific">Lacimicrobium alkaliphilum</name>
    <dbReference type="NCBI Taxonomy" id="1526571"/>
    <lineage>
        <taxon>Bacteria</taxon>
        <taxon>Pseudomonadati</taxon>
        <taxon>Pseudomonadota</taxon>
        <taxon>Gammaproteobacteria</taxon>
        <taxon>Alteromonadales</taxon>
        <taxon>Alteromonadaceae</taxon>
        <taxon>Lacimicrobium</taxon>
    </lineage>
</organism>
<gene>
    <name evidence="2" type="ORF">AT746_14390</name>
</gene>
<feature type="signal peptide" evidence="1">
    <location>
        <begin position="1"/>
        <end position="22"/>
    </location>
</feature>
<keyword evidence="3" id="KW-1185">Reference proteome</keyword>
<dbReference type="Proteomes" id="UP000068447">
    <property type="component" value="Chromosome"/>
</dbReference>
<evidence type="ECO:0000256" key="1">
    <source>
        <dbReference type="SAM" id="SignalP"/>
    </source>
</evidence>
<name>A0A0U3AKN5_9ALTE</name>
<evidence type="ECO:0008006" key="4">
    <source>
        <dbReference type="Google" id="ProtNLM"/>
    </source>
</evidence>
<feature type="chain" id="PRO_5006835993" description="TonB C-terminal domain-containing protein" evidence="1">
    <location>
        <begin position="23"/>
        <end position="110"/>
    </location>
</feature>
<dbReference type="KEGG" id="lal:AT746_14390"/>
<protein>
    <recommendedName>
        <fullName evidence="4">TonB C-terminal domain-containing protein</fullName>
    </recommendedName>
</protein>
<dbReference type="RefSeq" id="WP_062481468.1">
    <property type="nucleotide sequence ID" value="NZ_CP013650.1"/>
</dbReference>
<dbReference type="EMBL" id="CP013650">
    <property type="protein sequence ID" value="ALS99329.1"/>
    <property type="molecule type" value="Genomic_DNA"/>
</dbReference>
<evidence type="ECO:0000313" key="2">
    <source>
        <dbReference type="EMBL" id="ALS99329.1"/>
    </source>
</evidence>
<accession>A0A0U3AKN5</accession>
<keyword evidence="1" id="KW-0732">Signal</keyword>